<evidence type="ECO:0000313" key="2">
    <source>
        <dbReference type="EMBL" id="CAB4269299.1"/>
    </source>
</evidence>
<dbReference type="EMBL" id="CAEKDK010000002">
    <property type="protein sequence ID" value="CAB4269299.1"/>
    <property type="molecule type" value="Genomic_DNA"/>
</dbReference>
<dbReference type="AlphaFoldDB" id="A0A6J5TZL1"/>
<proteinExistence type="predicted"/>
<feature type="region of interest" description="Disordered" evidence="1">
    <location>
        <begin position="1"/>
        <end position="98"/>
    </location>
</feature>
<feature type="compositionally biased region" description="Basic residues" evidence="1">
    <location>
        <begin position="1"/>
        <end position="13"/>
    </location>
</feature>
<feature type="compositionally biased region" description="Basic and acidic residues" evidence="1">
    <location>
        <begin position="14"/>
        <end position="32"/>
    </location>
</feature>
<evidence type="ECO:0000256" key="1">
    <source>
        <dbReference type="SAM" id="MobiDB-lite"/>
    </source>
</evidence>
<accession>A0A6J5TZL1</accession>
<feature type="region of interest" description="Disordered" evidence="1">
    <location>
        <begin position="126"/>
        <end position="150"/>
    </location>
</feature>
<gene>
    <name evidence="2" type="ORF">CURHAP_LOCUS14758</name>
</gene>
<sequence>MPPKAKHRLAQSVKKREKDMGRRAASRNEEMAHMPQGTNPSSERVEPQPEAPRLEMIEQTNSKLPEAPRLEMIQQTNSKLPIEEQGTKTSRKRPKCSGAVVRRSLRIQDSIVPTENQNMEHVIEDTTVSEGENEDEQPAHKMHGSTSGEKSLEEKVNYLVQLLDTMNSKARNKNSGFCESPASMYKSLYADSQKIKALETENHQLSLKLEVALAKLEAYENGTRAFSEMADKLKDLILVSNLAKATETAVNLSSQTARGACSRKKKPARGVVAPQEDVLSHLINPKGPTVEGPKIAAKRKK</sequence>
<dbReference type="PANTHER" id="PTHR38936">
    <property type="entry name" value="TITIN-LIKE ISOFORM X2"/>
    <property type="match status" value="1"/>
</dbReference>
<reference evidence="2 3" key="1">
    <citation type="submission" date="2020-05" db="EMBL/GenBank/DDBJ databases">
        <authorList>
            <person name="Campoy J."/>
            <person name="Schneeberger K."/>
            <person name="Spophaly S."/>
        </authorList>
    </citation>
    <scope>NUCLEOTIDE SEQUENCE [LARGE SCALE GENOMIC DNA]</scope>
    <source>
        <strain evidence="2">PruArmRojPasFocal</strain>
    </source>
</reference>
<feature type="region of interest" description="Disordered" evidence="1">
    <location>
        <begin position="282"/>
        <end position="301"/>
    </location>
</feature>
<organism evidence="2 3">
    <name type="scientific">Prunus armeniaca</name>
    <name type="common">Apricot</name>
    <name type="synonym">Armeniaca vulgaris</name>
    <dbReference type="NCBI Taxonomy" id="36596"/>
    <lineage>
        <taxon>Eukaryota</taxon>
        <taxon>Viridiplantae</taxon>
        <taxon>Streptophyta</taxon>
        <taxon>Embryophyta</taxon>
        <taxon>Tracheophyta</taxon>
        <taxon>Spermatophyta</taxon>
        <taxon>Magnoliopsida</taxon>
        <taxon>eudicotyledons</taxon>
        <taxon>Gunneridae</taxon>
        <taxon>Pentapetalae</taxon>
        <taxon>rosids</taxon>
        <taxon>fabids</taxon>
        <taxon>Rosales</taxon>
        <taxon>Rosaceae</taxon>
        <taxon>Amygdaloideae</taxon>
        <taxon>Amygdaleae</taxon>
        <taxon>Prunus</taxon>
    </lineage>
</organism>
<dbReference type="Proteomes" id="UP000507222">
    <property type="component" value="Unassembled WGS sequence"/>
</dbReference>
<feature type="compositionally biased region" description="Basic and acidic residues" evidence="1">
    <location>
        <begin position="43"/>
        <end position="56"/>
    </location>
</feature>
<name>A0A6J5TZL1_PRUAR</name>
<dbReference type="PANTHER" id="PTHR38936:SF1">
    <property type="entry name" value="DUF641 DOMAIN-CONTAINING PROTEIN"/>
    <property type="match status" value="1"/>
</dbReference>
<evidence type="ECO:0000313" key="3">
    <source>
        <dbReference type="Proteomes" id="UP000507222"/>
    </source>
</evidence>
<protein>
    <submittedName>
        <fullName evidence="2">Uncharacterized protein</fullName>
    </submittedName>
</protein>